<dbReference type="RefSeq" id="WP_229744012.1">
    <property type="nucleotide sequence ID" value="NZ_BMJQ01000019.1"/>
</dbReference>
<dbReference type="InterPro" id="IPR036188">
    <property type="entry name" value="FAD/NAD-bd_sf"/>
</dbReference>
<dbReference type="EMBL" id="BMJQ01000019">
    <property type="protein sequence ID" value="GGF42854.1"/>
    <property type="molecule type" value="Genomic_DNA"/>
</dbReference>
<dbReference type="SUPFAM" id="SSF51905">
    <property type="entry name" value="FAD/NAD(P)-binding domain"/>
    <property type="match status" value="1"/>
</dbReference>
<evidence type="ECO:0000256" key="4">
    <source>
        <dbReference type="ARBA" id="ARBA00023002"/>
    </source>
</evidence>
<dbReference type="InterPro" id="IPR050315">
    <property type="entry name" value="FAD-oxidoreductase_2"/>
</dbReference>
<evidence type="ECO:0000259" key="5">
    <source>
        <dbReference type="Pfam" id="PF00890"/>
    </source>
</evidence>
<dbReference type="PANTHER" id="PTHR43400">
    <property type="entry name" value="FUMARATE REDUCTASE"/>
    <property type="match status" value="1"/>
</dbReference>
<evidence type="ECO:0000313" key="6">
    <source>
        <dbReference type="EMBL" id="GGF42854.1"/>
    </source>
</evidence>
<proteinExistence type="predicted"/>
<dbReference type="Proteomes" id="UP000646365">
    <property type="component" value="Unassembled WGS sequence"/>
</dbReference>
<evidence type="ECO:0000313" key="7">
    <source>
        <dbReference type="Proteomes" id="UP000646365"/>
    </source>
</evidence>
<dbReference type="SUPFAM" id="SSF56425">
    <property type="entry name" value="Succinate dehydrogenase/fumarate reductase flavoprotein, catalytic domain"/>
    <property type="match status" value="1"/>
</dbReference>
<reference evidence="6" key="1">
    <citation type="journal article" date="2014" name="Int. J. Syst. Evol. Microbiol.">
        <title>Complete genome sequence of Corynebacterium casei LMG S-19264T (=DSM 44701T), isolated from a smear-ripened cheese.</title>
        <authorList>
            <consortium name="US DOE Joint Genome Institute (JGI-PGF)"/>
            <person name="Walter F."/>
            <person name="Albersmeier A."/>
            <person name="Kalinowski J."/>
            <person name="Ruckert C."/>
        </authorList>
    </citation>
    <scope>NUCLEOTIDE SEQUENCE</scope>
    <source>
        <strain evidence="6">CGMCC 1.15725</strain>
    </source>
</reference>
<protein>
    <recommendedName>
        <fullName evidence="5">FAD-dependent oxidoreductase 2 FAD-binding domain-containing protein</fullName>
    </recommendedName>
</protein>
<feature type="domain" description="FAD-dependent oxidoreductase 2 FAD-binding" evidence="5">
    <location>
        <begin position="7"/>
        <end position="544"/>
    </location>
</feature>
<keyword evidence="4" id="KW-0560">Oxidoreductase</keyword>
<comment type="caution">
    <text evidence="6">The sequence shown here is derived from an EMBL/GenBank/DDBJ whole genome shotgun (WGS) entry which is preliminary data.</text>
</comment>
<evidence type="ECO:0000256" key="2">
    <source>
        <dbReference type="ARBA" id="ARBA00022630"/>
    </source>
</evidence>
<evidence type="ECO:0000256" key="3">
    <source>
        <dbReference type="ARBA" id="ARBA00022827"/>
    </source>
</evidence>
<dbReference type="GO" id="GO:0008202">
    <property type="term" value="P:steroid metabolic process"/>
    <property type="evidence" value="ECO:0007669"/>
    <property type="project" value="UniProtKB-ARBA"/>
</dbReference>
<gene>
    <name evidence="6" type="ORF">GCM10011611_56580</name>
</gene>
<dbReference type="PANTHER" id="PTHR43400:SF10">
    <property type="entry name" value="3-OXOSTEROID 1-DEHYDROGENASE"/>
    <property type="match status" value="1"/>
</dbReference>
<dbReference type="Gene3D" id="3.50.50.60">
    <property type="entry name" value="FAD/NAD(P)-binding domain"/>
    <property type="match status" value="2"/>
</dbReference>
<dbReference type="InterPro" id="IPR003953">
    <property type="entry name" value="FAD-dep_OxRdtase_2_FAD-bd"/>
</dbReference>
<evidence type="ECO:0000256" key="1">
    <source>
        <dbReference type="ARBA" id="ARBA00001974"/>
    </source>
</evidence>
<dbReference type="Pfam" id="PF00890">
    <property type="entry name" value="FAD_binding_2"/>
    <property type="match status" value="1"/>
</dbReference>
<reference evidence="6" key="2">
    <citation type="submission" date="2020-09" db="EMBL/GenBank/DDBJ databases">
        <authorList>
            <person name="Sun Q."/>
            <person name="Zhou Y."/>
        </authorList>
    </citation>
    <scope>NUCLEOTIDE SEQUENCE</scope>
    <source>
        <strain evidence="6">CGMCC 1.15725</strain>
    </source>
</reference>
<dbReference type="InterPro" id="IPR027477">
    <property type="entry name" value="Succ_DH/fumarate_Rdtase_cat_sf"/>
</dbReference>
<keyword evidence="2" id="KW-0285">Flavoprotein</keyword>
<sequence length="561" mass="59481">MSETAVDVLVVGSGAAGMAAALTASIEGLSVLLVEKTDRIGGSTAISGGGIWIPNNDKTDASGHPDSLAEAKTYLDRIVGNWSSDEMKLAFLEQGPAALAYLERHTELEVSGRVYSPDYYPDAEGAKLGGRGVDPVEFDGRLLGKHFAELREPLPGFTVLGGMMVNLYDVRHLLAITRNLASFKHGMKLLIRYALDRLGHKRGTRLVLGNALAGRLFKSMLDRGVPYWLNAPAKRLIVTDGKVVGAVVARDGREQQVAVRKGVVLAAGGFPSDPERRRAFLPIEAGMWSMAPAGNSGDGLRLGEMAGAKVRSENASNVFYSPISILKRPDGTEVKFPHLIWDRAKPGLMAVNGAGRRFVNESTSYHEFCLAMIESHKQVPSIPSFLICDADFLGKWGLGLVKPGRRGLRQMRAAGYVIEAPTIEGMAQRIGVDPSTLNASVAGFNQAAAKGVDSEFAKGSTAYNRYLGDPTLTDHNPCLGPIVTAPFYAVRVYPGDIGTAGGLVTDGKGRVLDPAGKPIPGLYAAGNDMNSVMGGTYPGPGITLGPALTFGHVAGMELARG</sequence>
<accession>A0A8J2YZG0</accession>
<dbReference type="GO" id="GO:0016491">
    <property type="term" value="F:oxidoreductase activity"/>
    <property type="evidence" value="ECO:0007669"/>
    <property type="project" value="UniProtKB-KW"/>
</dbReference>
<keyword evidence="7" id="KW-1185">Reference proteome</keyword>
<keyword evidence="3" id="KW-0274">FAD</keyword>
<dbReference type="AlphaFoldDB" id="A0A8J2YZG0"/>
<name>A0A8J2YZG0_9PROT</name>
<comment type="cofactor">
    <cofactor evidence="1">
        <name>FAD</name>
        <dbReference type="ChEBI" id="CHEBI:57692"/>
    </cofactor>
</comment>
<organism evidence="6 7">
    <name type="scientific">Aliidongia dinghuensis</name>
    <dbReference type="NCBI Taxonomy" id="1867774"/>
    <lineage>
        <taxon>Bacteria</taxon>
        <taxon>Pseudomonadati</taxon>
        <taxon>Pseudomonadota</taxon>
        <taxon>Alphaproteobacteria</taxon>
        <taxon>Rhodospirillales</taxon>
        <taxon>Dongiaceae</taxon>
        <taxon>Aliidongia</taxon>
    </lineage>
</organism>